<feature type="non-terminal residue" evidence="2">
    <location>
        <position position="47"/>
    </location>
</feature>
<dbReference type="GO" id="GO:0004114">
    <property type="term" value="F:3',5'-cyclic-nucleotide phosphodiesterase activity"/>
    <property type="evidence" value="ECO:0007669"/>
    <property type="project" value="InterPro"/>
</dbReference>
<dbReference type="SUPFAM" id="SSF109604">
    <property type="entry name" value="HD-domain/PDEase-like"/>
    <property type="match status" value="1"/>
</dbReference>
<dbReference type="InterPro" id="IPR036971">
    <property type="entry name" value="PDEase_catalytic_dom_sf"/>
</dbReference>
<dbReference type="EMBL" id="KB747791">
    <property type="protein sequence ID" value="EOA93189.1"/>
    <property type="molecule type" value="Genomic_DNA"/>
</dbReference>
<feature type="domain" description="PDEase" evidence="1">
    <location>
        <begin position="1"/>
        <end position="47"/>
    </location>
</feature>
<feature type="non-terminal residue" evidence="2">
    <location>
        <position position="1"/>
    </location>
</feature>
<dbReference type="AlphaFoldDB" id="R0KVL0"/>
<dbReference type="Proteomes" id="UP000296049">
    <property type="component" value="Unassembled WGS sequence"/>
</dbReference>
<accession>R0KVL0</accession>
<gene>
    <name evidence="2" type="ORF">Anapl_18015</name>
</gene>
<evidence type="ECO:0000259" key="1">
    <source>
        <dbReference type="PROSITE" id="PS51845"/>
    </source>
</evidence>
<sequence length="47" mass="5228">LALPQVLATDMSKHMNLLADLKTMVETKKVTSLGVLLLDNYSDRIQV</sequence>
<dbReference type="InterPro" id="IPR002073">
    <property type="entry name" value="PDEase_catalytic_dom"/>
</dbReference>
<dbReference type="Gene3D" id="1.10.1300.10">
    <property type="entry name" value="3'5'-cyclic nucleotide phosphodiesterase, catalytic domain"/>
    <property type="match status" value="1"/>
</dbReference>
<proteinExistence type="predicted"/>
<reference evidence="3" key="1">
    <citation type="journal article" date="2013" name="Nat. Genet.">
        <title>The duck genome and transcriptome provide insight into an avian influenza virus reservoir species.</title>
        <authorList>
            <person name="Huang Y."/>
            <person name="Li Y."/>
            <person name="Burt D.W."/>
            <person name="Chen H."/>
            <person name="Zhang Y."/>
            <person name="Qian W."/>
            <person name="Kim H."/>
            <person name="Gan S."/>
            <person name="Zhao Y."/>
            <person name="Li J."/>
            <person name="Yi K."/>
            <person name="Feng H."/>
            <person name="Zhu P."/>
            <person name="Li B."/>
            <person name="Liu Q."/>
            <person name="Fairley S."/>
            <person name="Magor K.E."/>
            <person name="Du Z."/>
            <person name="Hu X."/>
            <person name="Goodman L."/>
            <person name="Tafer H."/>
            <person name="Vignal A."/>
            <person name="Lee T."/>
            <person name="Kim K.W."/>
            <person name="Sheng Z."/>
            <person name="An Y."/>
            <person name="Searle S."/>
            <person name="Herrero J."/>
            <person name="Groenen M.A."/>
            <person name="Crooijmans R.P."/>
            <person name="Faraut T."/>
            <person name="Cai Q."/>
            <person name="Webster R.G."/>
            <person name="Aldridge J.R."/>
            <person name="Warren W.C."/>
            <person name="Bartschat S."/>
            <person name="Kehr S."/>
            <person name="Marz M."/>
            <person name="Stadler P.F."/>
            <person name="Smith J."/>
            <person name="Kraus R.H."/>
            <person name="Zhao Y."/>
            <person name="Ren L."/>
            <person name="Fei J."/>
            <person name="Morisson M."/>
            <person name="Kaiser P."/>
            <person name="Griffin D.K."/>
            <person name="Rao M."/>
            <person name="Pitel F."/>
            <person name="Wang J."/>
            <person name="Li N."/>
        </authorList>
    </citation>
    <scope>NUCLEOTIDE SEQUENCE [LARGE SCALE GENOMIC DNA]</scope>
</reference>
<organism evidence="2 3">
    <name type="scientific">Anas platyrhynchos</name>
    <name type="common">Mallard</name>
    <name type="synonym">Anas boschas</name>
    <dbReference type="NCBI Taxonomy" id="8839"/>
    <lineage>
        <taxon>Eukaryota</taxon>
        <taxon>Metazoa</taxon>
        <taxon>Chordata</taxon>
        <taxon>Craniata</taxon>
        <taxon>Vertebrata</taxon>
        <taxon>Euteleostomi</taxon>
        <taxon>Archelosauria</taxon>
        <taxon>Archosauria</taxon>
        <taxon>Dinosauria</taxon>
        <taxon>Saurischia</taxon>
        <taxon>Theropoda</taxon>
        <taxon>Coelurosauria</taxon>
        <taxon>Aves</taxon>
        <taxon>Neognathae</taxon>
        <taxon>Galloanserae</taxon>
        <taxon>Anseriformes</taxon>
        <taxon>Anatidae</taxon>
        <taxon>Anatinae</taxon>
        <taxon>Anas</taxon>
    </lineage>
</organism>
<evidence type="ECO:0000313" key="3">
    <source>
        <dbReference type="Proteomes" id="UP000296049"/>
    </source>
</evidence>
<protein>
    <submittedName>
        <fullName evidence="2">cAMP-specific 3',5'-cyclic phosphodiesterase 4C</fullName>
    </submittedName>
</protein>
<name>R0KVL0_ANAPL</name>
<dbReference type="GO" id="GO:0007165">
    <property type="term" value="P:signal transduction"/>
    <property type="evidence" value="ECO:0007669"/>
    <property type="project" value="InterPro"/>
</dbReference>
<dbReference type="PROSITE" id="PS51845">
    <property type="entry name" value="PDEASE_I_2"/>
    <property type="match status" value="1"/>
</dbReference>
<keyword evidence="3" id="KW-1185">Reference proteome</keyword>
<evidence type="ECO:0000313" key="2">
    <source>
        <dbReference type="EMBL" id="EOA93189.1"/>
    </source>
</evidence>